<accession>A0ACB7X5E2</accession>
<sequence>MWDPYPLSGHEVGPATPWTVAEGEEEGEQEEKEEWSKSLVRKKVAATRARAPICRVVKTENDMYTTNFDNKKPTSGKSSKSSFCWGSLNQVKKLMKSYDNGGVQRWRTTAVVRWWCSPEKEQLHTAAVIAGGGGIVALATVC</sequence>
<proteinExistence type="predicted"/>
<dbReference type="Proteomes" id="UP000828048">
    <property type="component" value="Chromosome 2"/>
</dbReference>
<organism evidence="1 2">
    <name type="scientific">Vaccinium darrowii</name>
    <dbReference type="NCBI Taxonomy" id="229202"/>
    <lineage>
        <taxon>Eukaryota</taxon>
        <taxon>Viridiplantae</taxon>
        <taxon>Streptophyta</taxon>
        <taxon>Embryophyta</taxon>
        <taxon>Tracheophyta</taxon>
        <taxon>Spermatophyta</taxon>
        <taxon>Magnoliopsida</taxon>
        <taxon>eudicotyledons</taxon>
        <taxon>Gunneridae</taxon>
        <taxon>Pentapetalae</taxon>
        <taxon>asterids</taxon>
        <taxon>Ericales</taxon>
        <taxon>Ericaceae</taxon>
        <taxon>Vaccinioideae</taxon>
        <taxon>Vaccinieae</taxon>
        <taxon>Vaccinium</taxon>
    </lineage>
</organism>
<name>A0ACB7X5E2_9ERIC</name>
<evidence type="ECO:0000313" key="1">
    <source>
        <dbReference type="EMBL" id="KAH7835894.1"/>
    </source>
</evidence>
<comment type="caution">
    <text evidence="1">The sequence shown here is derived from an EMBL/GenBank/DDBJ whole genome shotgun (WGS) entry which is preliminary data.</text>
</comment>
<evidence type="ECO:0000313" key="2">
    <source>
        <dbReference type="Proteomes" id="UP000828048"/>
    </source>
</evidence>
<reference evidence="1 2" key="1">
    <citation type="journal article" date="2021" name="Hortic Res">
        <title>High-quality reference genome and annotation aids understanding of berry development for evergreen blueberry (Vaccinium darrowii).</title>
        <authorList>
            <person name="Yu J."/>
            <person name="Hulse-Kemp A.M."/>
            <person name="Babiker E."/>
            <person name="Staton M."/>
        </authorList>
    </citation>
    <scope>NUCLEOTIDE SEQUENCE [LARGE SCALE GENOMIC DNA]</scope>
    <source>
        <strain evidence="2">cv. NJ 8807/NJ 8810</strain>
        <tissue evidence="1">Young leaf</tissue>
    </source>
</reference>
<gene>
    <name evidence="1" type="ORF">Vadar_030938</name>
</gene>
<keyword evidence="2" id="KW-1185">Reference proteome</keyword>
<protein>
    <submittedName>
        <fullName evidence="1">Uncharacterized protein</fullName>
    </submittedName>
</protein>
<dbReference type="EMBL" id="CM037152">
    <property type="protein sequence ID" value="KAH7835894.1"/>
    <property type="molecule type" value="Genomic_DNA"/>
</dbReference>